<dbReference type="Gene3D" id="1.20.1280.50">
    <property type="match status" value="1"/>
</dbReference>
<evidence type="ECO:0000313" key="2">
    <source>
        <dbReference type="Proteomes" id="UP000307440"/>
    </source>
</evidence>
<dbReference type="OrthoDB" id="3365698at2759"/>
<reference evidence="1 2" key="1">
    <citation type="journal article" date="2019" name="Nat. Ecol. Evol.">
        <title>Megaphylogeny resolves global patterns of mushroom evolution.</title>
        <authorList>
            <person name="Varga T."/>
            <person name="Krizsan K."/>
            <person name="Foldi C."/>
            <person name="Dima B."/>
            <person name="Sanchez-Garcia M."/>
            <person name="Sanchez-Ramirez S."/>
            <person name="Szollosi G.J."/>
            <person name="Szarkandi J.G."/>
            <person name="Papp V."/>
            <person name="Albert L."/>
            <person name="Andreopoulos W."/>
            <person name="Angelini C."/>
            <person name="Antonin V."/>
            <person name="Barry K.W."/>
            <person name="Bougher N.L."/>
            <person name="Buchanan P."/>
            <person name="Buyck B."/>
            <person name="Bense V."/>
            <person name="Catcheside P."/>
            <person name="Chovatia M."/>
            <person name="Cooper J."/>
            <person name="Damon W."/>
            <person name="Desjardin D."/>
            <person name="Finy P."/>
            <person name="Geml J."/>
            <person name="Haridas S."/>
            <person name="Hughes K."/>
            <person name="Justo A."/>
            <person name="Karasinski D."/>
            <person name="Kautmanova I."/>
            <person name="Kiss B."/>
            <person name="Kocsube S."/>
            <person name="Kotiranta H."/>
            <person name="LaButti K.M."/>
            <person name="Lechner B.E."/>
            <person name="Liimatainen K."/>
            <person name="Lipzen A."/>
            <person name="Lukacs Z."/>
            <person name="Mihaltcheva S."/>
            <person name="Morgado L.N."/>
            <person name="Niskanen T."/>
            <person name="Noordeloos M.E."/>
            <person name="Ohm R.A."/>
            <person name="Ortiz-Santana B."/>
            <person name="Ovrebo C."/>
            <person name="Racz N."/>
            <person name="Riley R."/>
            <person name="Savchenko A."/>
            <person name="Shiryaev A."/>
            <person name="Soop K."/>
            <person name="Spirin V."/>
            <person name="Szebenyi C."/>
            <person name="Tomsovsky M."/>
            <person name="Tulloss R.E."/>
            <person name="Uehling J."/>
            <person name="Grigoriev I.V."/>
            <person name="Vagvolgyi C."/>
            <person name="Papp T."/>
            <person name="Martin F.M."/>
            <person name="Miettinen O."/>
            <person name="Hibbett D.S."/>
            <person name="Nagy L.G."/>
        </authorList>
    </citation>
    <scope>NUCLEOTIDE SEQUENCE [LARGE SCALE GENOMIC DNA]</scope>
    <source>
        <strain evidence="1 2">CBS 121175</strain>
    </source>
</reference>
<accession>A0A5C3KWV7</accession>
<sequence>MIDQLTSSVLQPYNRTPSQPFNTVPNEVCVHIFEFACISYDRYSEDRAQLAWADNMDTFVELPIPCNDPKALVWTLGAICRRWRSITRAMPQLFNSIKVAGYKHLQEHPLSEESSTSTESSPFRV</sequence>
<dbReference type="Proteomes" id="UP000307440">
    <property type="component" value="Unassembled WGS sequence"/>
</dbReference>
<dbReference type="AlphaFoldDB" id="A0A5C3KWV7"/>
<organism evidence="1 2">
    <name type="scientific">Coprinopsis marcescibilis</name>
    <name type="common">Agaric fungus</name>
    <name type="synonym">Psathyrella marcescibilis</name>
    <dbReference type="NCBI Taxonomy" id="230819"/>
    <lineage>
        <taxon>Eukaryota</taxon>
        <taxon>Fungi</taxon>
        <taxon>Dikarya</taxon>
        <taxon>Basidiomycota</taxon>
        <taxon>Agaricomycotina</taxon>
        <taxon>Agaricomycetes</taxon>
        <taxon>Agaricomycetidae</taxon>
        <taxon>Agaricales</taxon>
        <taxon>Agaricineae</taxon>
        <taxon>Psathyrellaceae</taxon>
        <taxon>Coprinopsis</taxon>
    </lineage>
</organism>
<dbReference type="EMBL" id="ML210196">
    <property type="protein sequence ID" value="TFK24725.1"/>
    <property type="molecule type" value="Genomic_DNA"/>
</dbReference>
<protein>
    <submittedName>
        <fullName evidence="1">Uncharacterized protein</fullName>
    </submittedName>
</protein>
<evidence type="ECO:0000313" key="1">
    <source>
        <dbReference type="EMBL" id="TFK24725.1"/>
    </source>
</evidence>
<name>A0A5C3KWV7_COPMA</name>
<keyword evidence="2" id="KW-1185">Reference proteome</keyword>
<gene>
    <name evidence="1" type="ORF">FA15DRAFT_406610</name>
</gene>
<proteinExistence type="predicted"/>